<keyword evidence="1" id="KW-0732">Signal</keyword>
<dbReference type="EMBL" id="ML210284">
    <property type="protein sequence ID" value="TFK20902.1"/>
    <property type="molecule type" value="Genomic_DNA"/>
</dbReference>
<evidence type="ECO:0000313" key="3">
    <source>
        <dbReference type="Proteomes" id="UP000307440"/>
    </source>
</evidence>
<dbReference type="Proteomes" id="UP000307440">
    <property type="component" value="Unassembled WGS sequence"/>
</dbReference>
<gene>
    <name evidence="2" type="ORF">FA15DRAFT_102942</name>
</gene>
<sequence>MHSLFWVFRGLFVIEGQVTHDVSHPRYNRRRRAATAYILGQDQLRHHYAFHTNDDGIIDTPQSFLRQPSNAYASMLLSLLTLRLQDYPAPAYGFSILGHPRGYSMLPSSAHSHRAHATSLPSMRHHTPRHINTIVRALSCLRCITRRHIASSYWRRLRQKKGFSFLQPMITTTPSIYLLSLLAML</sequence>
<accession>A0A5C3KL76</accession>
<keyword evidence="3" id="KW-1185">Reference proteome</keyword>
<evidence type="ECO:0000256" key="1">
    <source>
        <dbReference type="SAM" id="SignalP"/>
    </source>
</evidence>
<proteinExistence type="predicted"/>
<reference evidence="2 3" key="1">
    <citation type="journal article" date="2019" name="Nat. Ecol. Evol.">
        <title>Megaphylogeny resolves global patterns of mushroom evolution.</title>
        <authorList>
            <person name="Varga T."/>
            <person name="Krizsan K."/>
            <person name="Foldi C."/>
            <person name="Dima B."/>
            <person name="Sanchez-Garcia M."/>
            <person name="Sanchez-Ramirez S."/>
            <person name="Szollosi G.J."/>
            <person name="Szarkandi J.G."/>
            <person name="Papp V."/>
            <person name="Albert L."/>
            <person name="Andreopoulos W."/>
            <person name="Angelini C."/>
            <person name="Antonin V."/>
            <person name="Barry K.W."/>
            <person name="Bougher N.L."/>
            <person name="Buchanan P."/>
            <person name="Buyck B."/>
            <person name="Bense V."/>
            <person name="Catcheside P."/>
            <person name="Chovatia M."/>
            <person name="Cooper J."/>
            <person name="Damon W."/>
            <person name="Desjardin D."/>
            <person name="Finy P."/>
            <person name="Geml J."/>
            <person name="Haridas S."/>
            <person name="Hughes K."/>
            <person name="Justo A."/>
            <person name="Karasinski D."/>
            <person name="Kautmanova I."/>
            <person name="Kiss B."/>
            <person name="Kocsube S."/>
            <person name="Kotiranta H."/>
            <person name="LaButti K.M."/>
            <person name="Lechner B.E."/>
            <person name="Liimatainen K."/>
            <person name="Lipzen A."/>
            <person name="Lukacs Z."/>
            <person name="Mihaltcheva S."/>
            <person name="Morgado L.N."/>
            <person name="Niskanen T."/>
            <person name="Noordeloos M.E."/>
            <person name="Ohm R.A."/>
            <person name="Ortiz-Santana B."/>
            <person name="Ovrebo C."/>
            <person name="Racz N."/>
            <person name="Riley R."/>
            <person name="Savchenko A."/>
            <person name="Shiryaev A."/>
            <person name="Soop K."/>
            <person name="Spirin V."/>
            <person name="Szebenyi C."/>
            <person name="Tomsovsky M."/>
            <person name="Tulloss R.E."/>
            <person name="Uehling J."/>
            <person name="Grigoriev I.V."/>
            <person name="Vagvolgyi C."/>
            <person name="Papp T."/>
            <person name="Martin F.M."/>
            <person name="Miettinen O."/>
            <person name="Hibbett D.S."/>
            <person name="Nagy L.G."/>
        </authorList>
    </citation>
    <scope>NUCLEOTIDE SEQUENCE [LARGE SCALE GENOMIC DNA]</scope>
    <source>
        <strain evidence="2 3">CBS 121175</strain>
    </source>
</reference>
<dbReference type="AlphaFoldDB" id="A0A5C3KL76"/>
<evidence type="ECO:0000313" key="2">
    <source>
        <dbReference type="EMBL" id="TFK20902.1"/>
    </source>
</evidence>
<organism evidence="2 3">
    <name type="scientific">Coprinopsis marcescibilis</name>
    <name type="common">Agaric fungus</name>
    <name type="synonym">Psathyrella marcescibilis</name>
    <dbReference type="NCBI Taxonomy" id="230819"/>
    <lineage>
        <taxon>Eukaryota</taxon>
        <taxon>Fungi</taxon>
        <taxon>Dikarya</taxon>
        <taxon>Basidiomycota</taxon>
        <taxon>Agaricomycotina</taxon>
        <taxon>Agaricomycetes</taxon>
        <taxon>Agaricomycetidae</taxon>
        <taxon>Agaricales</taxon>
        <taxon>Agaricineae</taxon>
        <taxon>Psathyrellaceae</taxon>
        <taxon>Coprinopsis</taxon>
    </lineage>
</organism>
<protein>
    <submittedName>
        <fullName evidence="2">Uncharacterized protein</fullName>
    </submittedName>
</protein>
<name>A0A5C3KL76_COPMA</name>
<feature type="signal peptide" evidence="1">
    <location>
        <begin position="1"/>
        <end position="16"/>
    </location>
</feature>
<feature type="chain" id="PRO_5022737422" evidence="1">
    <location>
        <begin position="17"/>
        <end position="185"/>
    </location>
</feature>